<evidence type="ECO:0000256" key="3">
    <source>
        <dbReference type="ARBA" id="ARBA00022679"/>
    </source>
</evidence>
<dbReference type="EMBL" id="QPIW01000018">
    <property type="protein sequence ID" value="RDB04242.1"/>
    <property type="molecule type" value="Genomic_DNA"/>
</dbReference>
<dbReference type="InterPro" id="IPR029063">
    <property type="entry name" value="SAM-dependent_MTases_sf"/>
</dbReference>
<keyword evidence="2 6" id="KW-0489">Methyltransferase</keyword>
<protein>
    <submittedName>
        <fullName evidence="8">RNA methyltransferase</fullName>
    </submittedName>
</protein>
<dbReference type="GO" id="GO:0008173">
    <property type="term" value="F:RNA methyltransferase activity"/>
    <property type="evidence" value="ECO:0007669"/>
    <property type="project" value="InterPro"/>
</dbReference>
<accession>A0A369I5B9</accession>
<feature type="binding site" evidence="6">
    <location>
        <position position="131"/>
    </location>
    <ligand>
        <name>S-adenosyl-L-methionine</name>
        <dbReference type="ChEBI" id="CHEBI:59789"/>
    </ligand>
</feature>
<keyword evidence="1" id="KW-0963">Cytoplasm</keyword>
<evidence type="ECO:0000313" key="8">
    <source>
        <dbReference type="EMBL" id="RDB04242.1"/>
    </source>
</evidence>
<feature type="domain" description="SAM-dependent MTase RsmB/NOP-type" evidence="7">
    <location>
        <begin position="1"/>
        <end position="288"/>
    </location>
</feature>
<evidence type="ECO:0000256" key="2">
    <source>
        <dbReference type="ARBA" id="ARBA00022603"/>
    </source>
</evidence>
<dbReference type="GO" id="GO:0003723">
    <property type="term" value="F:RNA binding"/>
    <property type="evidence" value="ECO:0007669"/>
    <property type="project" value="UniProtKB-UniRule"/>
</dbReference>
<evidence type="ECO:0000256" key="5">
    <source>
        <dbReference type="ARBA" id="ARBA00022884"/>
    </source>
</evidence>
<dbReference type="GO" id="GO:0001510">
    <property type="term" value="P:RNA methylation"/>
    <property type="evidence" value="ECO:0007669"/>
    <property type="project" value="InterPro"/>
</dbReference>
<dbReference type="AlphaFoldDB" id="A0A369I5B9"/>
<dbReference type="InterPro" id="IPR001678">
    <property type="entry name" value="MeTrfase_RsmB-F_NOP2_dom"/>
</dbReference>
<evidence type="ECO:0000256" key="1">
    <source>
        <dbReference type="ARBA" id="ARBA00022490"/>
    </source>
</evidence>
<dbReference type="Pfam" id="PF13636">
    <property type="entry name" value="Methyltranf_PUA"/>
    <property type="match status" value="1"/>
</dbReference>
<dbReference type="Pfam" id="PF01189">
    <property type="entry name" value="Methyltr_RsmB-F"/>
    <property type="match status" value="1"/>
</dbReference>
<keyword evidence="4 6" id="KW-0949">S-adenosyl-L-methionine</keyword>
<dbReference type="Proteomes" id="UP000253141">
    <property type="component" value="Unassembled WGS sequence"/>
</dbReference>
<reference evidence="8 9" key="1">
    <citation type="submission" date="2018-07" db="EMBL/GenBank/DDBJ databases">
        <title>Genome analysis of Runella aurantiaca.</title>
        <authorList>
            <person name="Yang X."/>
        </authorList>
    </citation>
    <scope>NUCLEOTIDE SEQUENCE [LARGE SCALE GENOMIC DNA]</scope>
    <source>
        <strain evidence="8 9">YX9</strain>
    </source>
</reference>
<dbReference type="RefSeq" id="WP_114462785.1">
    <property type="nucleotide sequence ID" value="NZ_QPIW01000018.1"/>
</dbReference>
<dbReference type="PANTHER" id="PTHR22807:SF30">
    <property type="entry name" value="28S RRNA (CYTOSINE(4447)-C(5))-METHYLTRANSFERASE-RELATED"/>
    <property type="match status" value="1"/>
</dbReference>
<comment type="caution">
    <text evidence="8">The sequence shown here is derived from an EMBL/GenBank/DDBJ whole genome shotgun (WGS) entry which is preliminary data.</text>
</comment>
<evidence type="ECO:0000259" key="7">
    <source>
        <dbReference type="PROSITE" id="PS51686"/>
    </source>
</evidence>
<sequence>MMQFPQPFIQELKAQLGDEYADFEAALRYSPPVSIRYNSAKFPDLPTEDTVKWCSEASYLASRPVFTLDPLFHAGAYYVQEASSMLIGEALAQTVDLSEPLRVLDLCAAPGGKTTLLASKLSSDSLLLANEVIRSRVMILKENVQKWGFPNVHVSNHDPEDLGKLEGFFDVILIDAPCSGEGLFRKDPAAVDEWSMENVQICAGRQKRILSAAMPLLSAGGVLIYCTCTYNDAENQDSSAFVVDTHQFEEVKLQWPADWGIVAKKMGYQCYPHKVRGEGFFLAAFRKTAQLDSFYYNMEKGGRPRSFKPLHKKQLNEISRWLQEPDEFSFYEKPNGEVIALLESQKNDLIVLDNLLFAKGLGLEMGSFKGTDFIPSHALALSTALSAQLPRLELSEGEVLQFLKKENLLFDAPKGWLLVTHRGLGLGWVKGLGNRINNYLPKEWRIRMEIPE</sequence>
<evidence type="ECO:0000313" key="9">
    <source>
        <dbReference type="Proteomes" id="UP000253141"/>
    </source>
</evidence>
<dbReference type="InterPro" id="IPR049560">
    <property type="entry name" value="MeTrfase_RsmB-F_NOP2_cat"/>
</dbReference>
<dbReference type="PANTHER" id="PTHR22807">
    <property type="entry name" value="NOP2 YEAST -RELATED NOL1/NOP2/FMU SUN DOMAIN-CONTAINING"/>
    <property type="match status" value="1"/>
</dbReference>
<dbReference type="InterPro" id="IPR031341">
    <property type="entry name" value="Methyltr_RsmF_N"/>
</dbReference>
<keyword evidence="3 6" id="KW-0808">Transferase</keyword>
<dbReference type="Gene3D" id="3.30.70.1170">
    <property type="entry name" value="Sun protein, domain 3"/>
    <property type="match status" value="1"/>
</dbReference>
<comment type="similarity">
    <text evidence="6">Belongs to the class I-like SAM-binding methyltransferase superfamily. RsmB/NOP family.</text>
</comment>
<evidence type="ECO:0000256" key="6">
    <source>
        <dbReference type="PROSITE-ProRule" id="PRU01023"/>
    </source>
</evidence>
<dbReference type="InterPro" id="IPR027391">
    <property type="entry name" value="Nol1_Nop2_Fmu_2"/>
</dbReference>
<dbReference type="OrthoDB" id="9810297at2"/>
<dbReference type="InterPro" id="IPR023267">
    <property type="entry name" value="RCMT"/>
</dbReference>
<dbReference type="Gene3D" id="2.30.130.60">
    <property type="match status" value="1"/>
</dbReference>
<dbReference type="Gene3D" id="3.40.50.150">
    <property type="entry name" value="Vaccinia Virus protein VP39"/>
    <property type="match status" value="1"/>
</dbReference>
<dbReference type="PRINTS" id="PR02008">
    <property type="entry name" value="RCMTFAMILY"/>
</dbReference>
<organism evidence="8 9">
    <name type="scientific">Runella aurantiaca</name>
    <dbReference type="NCBI Taxonomy" id="2282308"/>
    <lineage>
        <taxon>Bacteria</taxon>
        <taxon>Pseudomonadati</taxon>
        <taxon>Bacteroidota</taxon>
        <taxon>Cytophagia</taxon>
        <taxon>Cytophagales</taxon>
        <taxon>Spirosomataceae</taxon>
        <taxon>Runella</taxon>
    </lineage>
</organism>
<feature type="binding site" evidence="6">
    <location>
        <begin position="107"/>
        <end position="113"/>
    </location>
    <ligand>
        <name>S-adenosyl-L-methionine</name>
        <dbReference type="ChEBI" id="CHEBI:59789"/>
    </ligand>
</feature>
<dbReference type="Pfam" id="PF17125">
    <property type="entry name" value="Methyltr_RsmF_N"/>
    <property type="match status" value="1"/>
</dbReference>
<dbReference type="SUPFAM" id="SSF53335">
    <property type="entry name" value="S-adenosyl-L-methionine-dependent methyltransferases"/>
    <property type="match status" value="1"/>
</dbReference>
<keyword evidence="9" id="KW-1185">Reference proteome</keyword>
<evidence type="ECO:0000256" key="4">
    <source>
        <dbReference type="ARBA" id="ARBA00022691"/>
    </source>
</evidence>
<dbReference type="CDD" id="cd02440">
    <property type="entry name" value="AdoMet_MTases"/>
    <property type="match status" value="1"/>
</dbReference>
<feature type="active site" description="Nucleophile" evidence="6">
    <location>
        <position position="228"/>
    </location>
</feature>
<feature type="binding site" evidence="6">
    <location>
        <position position="175"/>
    </location>
    <ligand>
        <name>S-adenosyl-L-methionine</name>
        <dbReference type="ChEBI" id="CHEBI:59789"/>
    </ligand>
</feature>
<keyword evidence="5 6" id="KW-0694">RNA-binding</keyword>
<name>A0A369I5B9_9BACT</name>
<dbReference type="PROSITE" id="PS51686">
    <property type="entry name" value="SAM_MT_RSMB_NOP"/>
    <property type="match status" value="1"/>
</dbReference>
<feature type="binding site" evidence="6">
    <location>
        <position position="158"/>
    </location>
    <ligand>
        <name>S-adenosyl-L-methionine</name>
        <dbReference type="ChEBI" id="CHEBI:59789"/>
    </ligand>
</feature>
<proteinExistence type="inferred from homology"/>
<gene>
    <name evidence="8" type="ORF">DVG78_19845</name>
</gene>